<keyword evidence="3 6" id="KW-0732">Signal</keyword>
<proteinExistence type="inferred from homology"/>
<comment type="caution">
    <text evidence="9">The sequence shown here is derived from an EMBL/GenBank/DDBJ whole genome shotgun (WGS) entry which is preliminary data.</text>
</comment>
<comment type="subcellular location">
    <subcellularLocation>
        <location evidence="1">Cell outer membrane</location>
    </subcellularLocation>
</comment>
<keyword evidence="10" id="KW-1185">Reference proteome</keyword>
<dbReference type="RefSeq" id="WP_219885123.1">
    <property type="nucleotide sequence ID" value="NZ_PVTS01000002.1"/>
</dbReference>
<evidence type="ECO:0000259" key="8">
    <source>
        <dbReference type="Pfam" id="PF14322"/>
    </source>
</evidence>
<dbReference type="GO" id="GO:0009279">
    <property type="term" value="C:cell outer membrane"/>
    <property type="evidence" value="ECO:0007669"/>
    <property type="project" value="UniProtKB-SubCell"/>
</dbReference>
<name>A0A2T0XRQ8_9BACT</name>
<evidence type="ECO:0000256" key="5">
    <source>
        <dbReference type="ARBA" id="ARBA00023237"/>
    </source>
</evidence>
<evidence type="ECO:0000256" key="4">
    <source>
        <dbReference type="ARBA" id="ARBA00023136"/>
    </source>
</evidence>
<accession>A0A2T0XRQ8</accession>
<evidence type="ECO:0000256" key="6">
    <source>
        <dbReference type="SAM" id="SignalP"/>
    </source>
</evidence>
<evidence type="ECO:0000256" key="3">
    <source>
        <dbReference type="ARBA" id="ARBA00022729"/>
    </source>
</evidence>
<dbReference type="Pfam" id="PF14322">
    <property type="entry name" value="SusD-like_3"/>
    <property type="match status" value="1"/>
</dbReference>
<keyword evidence="5" id="KW-0998">Cell outer membrane</keyword>
<dbReference type="InterPro" id="IPR011990">
    <property type="entry name" value="TPR-like_helical_dom_sf"/>
</dbReference>
<feature type="signal peptide" evidence="6">
    <location>
        <begin position="1"/>
        <end position="18"/>
    </location>
</feature>
<dbReference type="CDD" id="cd08977">
    <property type="entry name" value="SusD"/>
    <property type="match status" value="1"/>
</dbReference>
<dbReference type="SUPFAM" id="SSF48452">
    <property type="entry name" value="TPR-like"/>
    <property type="match status" value="1"/>
</dbReference>
<protein>
    <submittedName>
        <fullName evidence="9">Putative outer membrane starch-binding protein</fullName>
    </submittedName>
</protein>
<evidence type="ECO:0000256" key="1">
    <source>
        <dbReference type="ARBA" id="ARBA00004442"/>
    </source>
</evidence>
<dbReference type="Gene3D" id="1.25.40.390">
    <property type="match status" value="1"/>
</dbReference>
<comment type="similarity">
    <text evidence="2">Belongs to the SusD family.</text>
</comment>
<gene>
    <name evidence="9" type="ORF">DFO77_1174</name>
</gene>
<dbReference type="PROSITE" id="PS51257">
    <property type="entry name" value="PROKAR_LIPOPROTEIN"/>
    <property type="match status" value="1"/>
</dbReference>
<evidence type="ECO:0000256" key="2">
    <source>
        <dbReference type="ARBA" id="ARBA00006275"/>
    </source>
</evidence>
<evidence type="ECO:0000313" key="10">
    <source>
        <dbReference type="Proteomes" id="UP000252733"/>
    </source>
</evidence>
<feature type="chain" id="PRO_5030056706" evidence="6">
    <location>
        <begin position="19"/>
        <end position="500"/>
    </location>
</feature>
<feature type="domain" description="SusD-like N-terminal" evidence="8">
    <location>
        <begin position="59"/>
        <end position="196"/>
    </location>
</feature>
<dbReference type="InterPro" id="IPR012944">
    <property type="entry name" value="SusD_RagB_dom"/>
</dbReference>
<evidence type="ECO:0000259" key="7">
    <source>
        <dbReference type="Pfam" id="PF07980"/>
    </source>
</evidence>
<dbReference type="AlphaFoldDB" id="A0A2T0XRQ8"/>
<dbReference type="Pfam" id="PF07980">
    <property type="entry name" value="SusD_RagB"/>
    <property type="match status" value="1"/>
</dbReference>
<reference evidence="9 10" key="1">
    <citation type="submission" date="2018-07" db="EMBL/GenBank/DDBJ databases">
        <title>Freshwater and sediment microbial communities from various areas in North America, analyzing microbe dynamics in response to fracking.</title>
        <authorList>
            <person name="Lamendella R."/>
        </authorList>
    </citation>
    <scope>NUCLEOTIDE SEQUENCE [LARGE SCALE GENOMIC DNA]</scope>
    <source>
        <strain evidence="9 10">160A</strain>
    </source>
</reference>
<organism evidence="9 10">
    <name type="scientific">Marinilabilia salmonicolor</name>
    <dbReference type="NCBI Taxonomy" id="989"/>
    <lineage>
        <taxon>Bacteria</taxon>
        <taxon>Pseudomonadati</taxon>
        <taxon>Bacteroidota</taxon>
        <taxon>Bacteroidia</taxon>
        <taxon>Marinilabiliales</taxon>
        <taxon>Marinilabiliaceae</taxon>
        <taxon>Marinilabilia</taxon>
    </lineage>
</organism>
<keyword evidence="4" id="KW-0472">Membrane</keyword>
<dbReference type="Proteomes" id="UP000252733">
    <property type="component" value="Unassembled WGS sequence"/>
</dbReference>
<dbReference type="EMBL" id="QPIZ01000017">
    <property type="protein sequence ID" value="RCW31562.1"/>
    <property type="molecule type" value="Genomic_DNA"/>
</dbReference>
<feature type="domain" description="RagB/SusD" evidence="7">
    <location>
        <begin position="353"/>
        <end position="498"/>
    </location>
</feature>
<evidence type="ECO:0000313" key="9">
    <source>
        <dbReference type="EMBL" id="RCW31562.1"/>
    </source>
</evidence>
<dbReference type="InterPro" id="IPR033985">
    <property type="entry name" value="SusD-like_N"/>
</dbReference>
<sequence>MKILNYILILMAAMLVSSCEPDMQPESDLTFNGFWETEEAARAAHTGIYASFRNYNFTLWRMGGVRADVWGGKTFANAPNDIDLIENNISSTIVPFGNWANFYGLVHYLNDFIKNAPDVPFQYEEDKQHMLGQIYGLRAYVYYTMLKAWGEVPISTEPLLEVNLEVLKKSRASKEEVMTQIKNDIAKSLEYFGNDNSLWDAQNLYWSKPATLALKGDVYLWSGKVLGGGDSDFTEAINALEQINGFTLVDYSSLWGQENEFNDEFIFAFDYQQDQASNFYGTYFTTRAVDIAELFDEEGNSMEGYVVNGLSRYGPSDKTLLMLEDPLDQRRETFIRVYNDGEAHIPFQADNPNYVGSILKKFLGIIGDDGTRWSYNNVPLYRYADVVLLLAEAKNNLGEDPTSEINQIRQRAYGENYDANIHGFVSGTQSENKTAILDERYKEFIGEGKRWWDLVRAGDGIVFDEVATLDESEAYKIYYPISQDMLSNDSELEQTDGYEQ</sequence>